<feature type="compositionally biased region" description="Acidic residues" evidence="1">
    <location>
        <begin position="152"/>
        <end position="162"/>
    </location>
</feature>
<organism evidence="2 3">
    <name type="scientific">Tetraparma gracilis</name>
    <dbReference type="NCBI Taxonomy" id="2962635"/>
    <lineage>
        <taxon>Eukaryota</taxon>
        <taxon>Sar</taxon>
        <taxon>Stramenopiles</taxon>
        <taxon>Ochrophyta</taxon>
        <taxon>Bolidophyceae</taxon>
        <taxon>Parmales</taxon>
        <taxon>Triparmaceae</taxon>
        <taxon>Tetraparma</taxon>
    </lineage>
</organism>
<dbReference type="EMBL" id="BRYB01006509">
    <property type="protein sequence ID" value="GMI50607.1"/>
    <property type="molecule type" value="Genomic_DNA"/>
</dbReference>
<feature type="region of interest" description="Disordered" evidence="1">
    <location>
        <begin position="25"/>
        <end position="49"/>
    </location>
</feature>
<keyword evidence="3" id="KW-1185">Reference proteome</keyword>
<gene>
    <name evidence="2" type="ORF">TeGR_g2396</name>
</gene>
<feature type="region of interest" description="Disordered" evidence="1">
    <location>
        <begin position="138"/>
        <end position="171"/>
    </location>
</feature>
<evidence type="ECO:0000313" key="3">
    <source>
        <dbReference type="Proteomes" id="UP001165060"/>
    </source>
</evidence>
<sequence>MLAVLAAPLRARGLPIARSLSVTVTSTPASPASPLPPLPRRKRRRLPPLPSKPLPLSFFVKTSAVPSLYRSFARLLRSPELRATLATVGGEFRVPLAETVVAGGCVDEADALDKRMEVGRRELRLLEKGMGVGKNAGVTREEMERAWREGVEEGEEEEDEPVVGEGWPWER</sequence>
<reference evidence="2 3" key="1">
    <citation type="journal article" date="2023" name="Commun. Biol.">
        <title>Genome analysis of Parmales, the sister group of diatoms, reveals the evolutionary specialization of diatoms from phago-mixotrophs to photoautotrophs.</title>
        <authorList>
            <person name="Ban H."/>
            <person name="Sato S."/>
            <person name="Yoshikawa S."/>
            <person name="Yamada K."/>
            <person name="Nakamura Y."/>
            <person name="Ichinomiya M."/>
            <person name="Sato N."/>
            <person name="Blanc-Mathieu R."/>
            <person name="Endo H."/>
            <person name="Kuwata A."/>
            <person name="Ogata H."/>
        </authorList>
    </citation>
    <scope>NUCLEOTIDE SEQUENCE [LARGE SCALE GENOMIC DNA]</scope>
</reference>
<evidence type="ECO:0000313" key="2">
    <source>
        <dbReference type="EMBL" id="GMI50607.1"/>
    </source>
</evidence>
<feature type="compositionally biased region" description="Basic and acidic residues" evidence="1">
    <location>
        <begin position="139"/>
        <end position="151"/>
    </location>
</feature>
<accession>A0ABQ6N8N7</accession>
<comment type="caution">
    <text evidence="2">The sequence shown here is derived from an EMBL/GenBank/DDBJ whole genome shotgun (WGS) entry which is preliminary data.</text>
</comment>
<proteinExistence type="predicted"/>
<evidence type="ECO:0000256" key="1">
    <source>
        <dbReference type="SAM" id="MobiDB-lite"/>
    </source>
</evidence>
<protein>
    <submittedName>
        <fullName evidence="2">Uncharacterized protein</fullName>
    </submittedName>
</protein>
<dbReference type="Proteomes" id="UP001165060">
    <property type="component" value="Unassembled WGS sequence"/>
</dbReference>
<name>A0ABQ6N8N7_9STRA</name>